<keyword evidence="3" id="KW-0479">Metal-binding</keyword>
<reference evidence="10" key="1">
    <citation type="submission" date="2016-10" db="EMBL/GenBank/DDBJ databases">
        <authorList>
            <person name="Varghese N."/>
            <person name="Submissions S."/>
        </authorList>
    </citation>
    <scope>NUCLEOTIDE SEQUENCE [LARGE SCALE GENOMIC DNA]</scope>
    <source>
        <strain evidence="10">CGMCC 1.6294</strain>
    </source>
</reference>
<evidence type="ECO:0000256" key="6">
    <source>
        <dbReference type="ARBA" id="ARBA00039017"/>
    </source>
</evidence>
<gene>
    <name evidence="9" type="ORF">SAMN04488073_1140</name>
</gene>
<evidence type="ECO:0000256" key="4">
    <source>
        <dbReference type="ARBA" id="ARBA00022801"/>
    </source>
</evidence>
<protein>
    <recommendedName>
        <fullName evidence="6">nicotinamidase</fullName>
        <ecNumber evidence="6">3.5.1.19</ecNumber>
    </recommendedName>
    <alternativeName>
        <fullName evidence="7">Nicotinamide deamidase</fullName>
    </alternativeName>
</protein>
<evidence type="ECO:0000256" key="3">
    <source>
        <dbReference type="ARBA" id="ARBA00022723"/>
    </source>
</evidence>
<dbReference type="RefSeq" id="WP_091987036.1">
    <property type="nucleotide sequence ID" value="NZ_FOYV01000001.1"/>
</dbReference>
<evidence type="ECO:0000313" key="9">
    <source>
        <dbReference type="EMBL" id="SFR43312.1"/>
    </source>
</evidence>
<comment type="similarity">
    <text evidence="1">Belongs to the isochorismatase family.</text>
</comment>
<evidence type="ECO:0000256" key="1">
    <source>
        <dbReference type="ARBA" id="ARBA00006336"/>
    </source>
</evidence>
<evidence type="ECO:0000256" key="2">
    <source>
        <dbReference type="ARBA" id="ARBA00022642"/>
    </source>
</evidence>
<dbReference type="GO" id="GO:0008936">
    <property type="term" value="F:nicotinamidase activity"/>
    <property type="evidence" value="ECO:0007669"/>
    <property type="project" value="UniProtKB-EC"/>
</dbReference>
<dbReference type="OrthoDB" id="9791276at2"/>
<dbReference type="EC" id="3.5.1.19" evidence="6"/>
<accession>A0A1I6GM60</accession>
<dbReference type="InterPro" id="IPR036380">
    <property type="entry name" value="Isochorismatase-like_sf"/>
</dbReference>
<dbReference type="SUPFAM" id="SSF52499">
    <property type="entry name" value="Isochorismatase-like hydrolases"/>
    <property type="match status" value="1"/>
</dbReference>
<dbReference type="STRING" id="375760.SAMN04488073_1140"/>
<evidence type="ECO:0000259" key="8">
    <source>
        <dbReference type="Pfam" id="PF00857"/>
    </source>
</evidence>
<sequence>MAKEQQKSERTALLLVDIQNDFCEGGSLAVPDASDILPPVNKLISKAQAAGQTIIASRDWHTVDHASFEARGGPWPPHCIQDTPGAKFHPELLLPDDAIRVSKGTGFDTDAYSAFDGTQLGNFLSRRGVRHLTIVGLALDVCVRATVLDALDKGFSVELIEAGTRAAKPEEAQDILEELQLAGASVH</sequence>
<keyword evidence="2" id="KW-0662">Pyridine nucleotide biosynthesis</keyword>
<keyword evidence="4" id="KW-0378">Hydrolase</keyword>
<evidence type="ECO:0000256" key="5">
    <source>
        <dbReference type="ARBA" id="ARBA00037900"/>
    </source>
</evidence>
<dbReference type="PANTHER" id="PTHR11080:SF2">
    <property type="entry name" value="LD05707P"/>
    <property type="match status" value="1"/>
</dbReference>
<dbReference type="InterPro" id="IPR052347">
    <property type="entry name" value="Isochorismatase_Nicotinamidase"/>
</dbReference>
<keyword evidence="10" id="KW-1185">Reference proteome</keyword>
<dbReference type="Proteomes" id="UP000199290">
    <property type="component" value="Unassembled WGS sequence"/>
</dbReference>
<dbReference type="Pfam" id="PF00857">
    <property type="entry name" value="Isochorismatase"/>
    <property type="match status" value="1"/>
</dbReference>
<name>A0A1I6GM60_9GAMM</name>
<dbReference type="PANTHER" id="PTHR11080">
    <property type="entry name" value="PYRAZINAMIDASE/NICOTINAMIDASE"/>
    <property type="match status" value="1"/>
</dbReference>
<evidence type="ECO:0000256" key="7">
    <source>
        <dbReference type="ARBA" id="ARBA00043224"/>
    </source>
</evidence>
<dbReference type="AlphaFoldDB" id="A0A1I6GM60"/>
<proteinExistence type="inferred from homology"/>
<organism evidence="9 10">
    <name type="scientific">Marinobacter gudaonensis</name>
    <dbReference type="NCBI Taxonomy" id="375760"/>
    <lineage>
        <taxon>Bacteria</taxon>
        <taxon>Pseudomonadati</taxon>
        <taxon>Pseudomonadota</taxon>
        <taxon>Gammaproteobacteria</taxon>
        <taxon>Pseudomonadales</taxon>
        <taxon>Marinobacteraceae</taxon>
        <taxon>Marinobacter</taxon>
    </lineage>
</organism>
<evidence type="ECO:0000313" key="10">
    <source>
        <dbReference type="Proteomes" id="UP000199290"/>
    </source>
</evidence>
<dbReference type="GO" id="GO:0046872">
    <property type="term" value="F:metal ion binding"/>
    <property type="evidence" value="ECO:0007669"/>
    <property type="project" value="UniProtKB-KW"/>
</dbReference>
<dbReference type="Gene3D" id="3.40.50.850">
    <property type="entry name" value="Isochorismatase-like"/>
    <property type="match status" value="1"/>
</dbReference>
<dbReference type="GO" id="GO:0019363">
    <property type="term" value="P:pyridine nucleotide biosynthetic process"/>
    <property type="evidence" value="ECO:0007669"/>
    <property type="project" value="UniProtKB-KW"/>
</dbReference>
<dbReference type="EMBL" id="FOYV01000001">
    <property type="protein sequence ID" value="SFR43312.1"/>
    <property type="molecule type" value="Genomic_DNA"/>
</dbReference>
<dbReference type="InterPro" id="IPR000868">
    <property type="entry name" value="Isochorismatase-like_dom"/>
</dbReference>
<comment type="pathway">
    <text evidence="5">Cofactor biosynthesis; nicotinate biosynthesis; nicotinate from nicotinamide: step 1/1.</text>
</comment>
<feature type="domain" description="Isochorismatase-like" evidence="8">
    <location>
        <begin position="11"/>
        <end position="186"/>
    </location>
</feature>